<dbReference type="Pfam" id="PF02263">
    <property type="entry name" value="GBP"/>
    <property type="match status" value="1"/>
</dbReference>
<evidence type="ECO:0000313" key="10">
    <source>
        <dbReference type="Proteomes" id="UP000694545"/>
    </source>
</evidence>
<dbReference type="Gene3D" id="3.40.50.300">
    <property type="entry name" value="P-loop containing nucleotide triphosphate hydrolases"/>
    <property type="match status" value="1"/>
</dbReference>
<dbReference type="Ensembl" id="ENSVKKT00000008844.1">
    <property type="protein sequence ID" value="ENSVKKP00000008624.1"/>
    <property type="gene ID" value="ENSVKKG00000006132.1"/>
</dbReference>
<protein>
    <recommendedName>
        <fullName evidence="8">GB1/RHD3-type G domain-containing protein</fullName>
    </recommendedName>
</protein>
<evidence type="ECO:0000256" key="3">
    <source>
        <dbReference type="ARBA" id="ARBA00022801"/>
    </source>
</evidence>
<dbReference type="Gene3D" id="1.20.1000.10">
    <property type="entry name" value="Guanylate-binding protein, C-terminal domain"/>
    <property type="match status" value="1"/>
</dbReference>
<dbReference type="Proteomes" id="UP000694545">
    <property type="component" value="Unplaced"/>
</dbReference>
<keyword evidence="4" id="KW-0391">Immunity</keyword>
<dbReference type="InterPro" id="IPR030386">
    <property type="entry name" value="G_GB1_RHD3_dom"/>
</dbReference>
<dbReference type="CDD" id="cd16269">
    <property type="entry name" value="GBP_C"/>
    <property type="match status" value="1"/>
</dbReference>
<evidence type="ECO:0000256" key="2">
    <source>
        <dbReference type="ARBA" id="ARBA00022741"/>
    </source>
</evidence>
<dbReference type="SUPFAM" id="SSF48340">
    <property type="entry name" value="Interferon-induced guanylate-binding protein 1 (GBP1), C-terminal domain"/>
    <property type="match status" value="1"/>
</dbReference>
<dbReference type="PANTHER" id="PTHR10751">
    <property type="entry name" value="GUANYLATE BINDING PROTEIN"/>
    <property type="match status" value="1"/>
</dbReference>
<evidence type="ECO:0000256" key="4">
    <source>
        <dbReference type="ARBA" id="ARBA00022859"/>
    </source>
</evidence>
<evidence type="ECO:0000313" key="9">
    <source>
        <dbReference type="Ensembl" id="ENSVKKP00000008624.1"/>
    </source>
</evidence>
<keyword evidence="10" id="KW-1185">Reference proteome</keyword>
<organism evidence="9 10">
    <name type="scientific">Varanus komodoensis</name>
    <name type="common">Komodo dragon</name>
    <dbReference type="NCBI Taxonomy" id="61221"/>
    <lineage>
        <taxon>Eukaryota</taxon>
        <taxon>Metazoa</taxon>
        <taxon>Chordata</taxon>
        <taxon>Craniata</taxon>
        <taxon>Vertebrata</taxon>
        <taxon>Euteleostomi</taxon>
        <taxon>Lepidosauria</taxon>
        <taxon>Squamata</taxon>
        <taxon>Bifurcata</taxon>
        <taxon>Unidentata</taxon>
        <taxon>Episquamata</taxon>
        <taxon>Toxicofera</taxon>
        <taxon>Anguimorpha</taxon>
        <taxon>Paleoanguimorpha</taxon>
        <taxon>Varanoidea</taxon>
        <taxon>Varanidae</taxon>
        <taxon>Varanus</taxon>
    </lineage>
</organism>
<dbReference type="GO" id="GO:0003924">
    <property type="term" value="F:GTPase activity"/>
    <property type="evidence" value="ECO:0007669"/>
    <property type="project" value="InterPro"/>
</dbReference>
<dbReference type="CDD" id="cd01851">
    <property type="entry name" value="GBP"/>
    <property type="match status" value="1"/>
</dbReference>
<keyword evidence="3" id="KW-0378">Hydrolase</keyword>
<evidence type="ECO:0000256" key="5">
    <source>
        <dbReference type="ARBA" id="ARBA00023134"/>
    </source>
</evidence>
<evidence type="ECO:0000256" key="1">
    <source>
        <dbReference type="ARBA" id="ARBA00022588"/>
    </source>
</evidence>
<dbReference type="FunFam" id="3.40.50.300:FF:000422">
    <property type="entry name" value="Guanylate-binding protein 1"/>
    <property type="match status" value="1"/>
</dbReference>
<evidence type="ECO:0000259" key="8">
    <source>
        <dbReference type="PROSITE" id="PS51715"/>
    </source>
</evidence>
<accession>A0A8D2J2I6</accession>
<feature type="compositionally biased region" description="Basic and acidic residues" evidence="7">
    <location>
        <begin position="482"/>
        <end position="491"/>
    </location>
</feature>
<dbReference type="InterPro" id="IPR037684">
    <property type="entry name" value="GBP_C"/>
</dbReference>
<keyword evidence="1" id="KW-0399">Innate immunity</keyword>
<comment type="similarity">
    <text evidence="6">Belongs to the TRAFAC class dynamin-like GTPase superfamily. GB1/RHD3 GTPase family.</text>
</comment>
<dbReference type="PROSITE" id="PS51715">
    <property type="entry name" value="G_GB1_RHD3"/>
    <property type="match status" value="1"/>
</dbReference>
<dbReference type="GO" id="GO:0005525">
    <property type="term" value="F:GTP binding"/>
    <property type="evidence" value="ECO:0007669"/>
    <property type="project" value="UniProtKB-KW"/>
</dbReference>
<name>A0A8D2J2I6_VARKO</name>
<keyword evidence="2" id="KW-0547">Nucleotide-binding</keyword>
<dbReference type="OMA" id="DMERTHQ"/>
<dbReference type="SUPFAM" id="SSF52540">
    <property type="entry name" value="P-loop containing nucleoside triphosphate hydrolases"/>
    <property type="match status" value="1"/>
</dbReference>
<evidence type="ECO:0000256" key="6">
    <source>
        <dbReference type="PROSITE-ProRule" id="PRU01052"/>
    </source>
</evidence>
<dbReference type="InterPro" id="IPR015894">
    <property type="entry name" value="Guanylate-bd_N"/>
</dbReference>
<reference evidence="9" key="2">
    <citation type="submission" date="2025-09" db="UniProtKB">
        <authorList>
            <consortium name="Ensembl"/>
        </authorList>
    </citation>
    <scope>IDENTIFICATION</scope>
</reference>
<keyword evidence="5" id="KW-0342">GTP-binding</keyword>
<proteinExistence type="inferred from homology"/>
<evidence type="ECO:0000256" key="7">
    <source>
        <dbReference type="SAM" id="MobiDB-lite"/>
    </source>
</evidence>
<sequence length="620" mass="70178">MDAPMCLIENKPGEKLQVNREALQLLQSIQQPVVVVAIVGLYRTGKSYLMNQLAGKNKGFALGATVQSKTKGIWMWCRPHPLRPGHTLVLLDTEGLGDVEKSNTENDSWIFALSILLCSTFVYNSMGTINHQALEQLYVTEITEHIKLRSSARTDGETADRLFGDLAMFFPSFIWVVRDFTLQLKEENGESFTEDEYLERALQRGKDATEKRDLPKKFLRQYFPCRKCFVFDRPAERKDLERLEDLPESKLNPEFLQQARHFCDYVLQNAPAKGIQGGPPVTGKMLGGLAETYVDAIRRGAVPCIENAVLALAQAENAAAVREGLERYDEMVQLLSVLPAEDMTELLAVHARCEEEAIQVFLNHAFRDENQQHQHKLRNQLQLKLEELCLRDEQVSLDRCLAVLCELFQEVEERISRGAYAVAGGYQRFQADHSEKEHKAKGTPSLSPCTPQASKALHDFLKSKEGAADSILQADKNLTSKQKEMEGEPGHFHAQKKRHEQNEQLIQDMKRSHEEHKRQLMAKMEEDRKKLTDEFQISLNQKLLVRALTIPTCSILEPTSHELFLPEGSRSLAPICIAGPGGHKTAVCRKGIACVLYLTHRRSSDWAPFGALRDAHQKEQ</sequence>
<dbReference type="InterPro" id="IPR036543">
    <property type="entry name" value="Guanylate-bd_C_sf"/>
</dbReference>
<feature type="region of interest" description="Disordered" evidence="7">
    <location>
        <begin position="482"/>
        <end position="501"/>
    </location>
</feature>
<feature type="region of interest" description="Disordered" evidence="7">
    <location>
        <begin position="432"/>
        <end position="452"/>
    </location>
</feature>
<dbReference type="InterPro" id="IPR027417">
    <property type="entry name" value="P-loop_NTPase"/>
</dbReference>
<dbReference type="Pfam" id="PF02841">
    <property type="entry name" value="GBP_C"/>
    <property type="match status" value="1"/>
</dbReference>
<dbReference type="GO" id="GO:0045087">
    <property type="term" value="P:innate immune response"/>
    <property type="evidence" value="ECO:0007669"/>
    <property type="project" value="UniProtKB-KW"/>
</dbReference>
<reference evidence="9" key="1">
    <citation type="submission" date="2025-08" db="UniProtKB">
        <authorList>
            <consortium name="Ensembl"/>
        </authorList>
    </citation>
    <scope>IDENTIFICATION</scope>
</reference>
<dbReference type="AlphaFoldDB" id="A0A8D2J2I6"/>
<dbReference type="InterPro" id="IPR003191">
    <property type="entry name" value="Guanylate-bd/ATL_C"/>
</dbReference>
<feature type="domain" description="GB1/RHD3-type G" evidence="8">
    <location>
        <begin position="30"/>
        <end position="293"/>
    </location>
</feature>